<proteinExistence type="predicted"/>
<protein>
    <recommendedName>
        <fullName evidence="4">VCBS repeat-containing protein</fullName>
    </recommendedName>
</protein>
<dbReference type="STRING" id="243230.DR_2137"/>
<name>Q9RSI7_DEIRA</name>
<keyword evidence="1" id="KW-0732">Signal</keyword>
<sequence>MNRQLFAALLSVCSLATAAPATLRDPRVDVPRQMFTSAQQRILDALATRIQARPAAVPALQWRGGGLDGGAAWLSFSAPFRTRTPERLDVFSVGQTEGLHFLLVLTRPGEREQVWLLEPTDMGNWANYYAPKTIYTARDLNLDGRRELVIEYAGGIGDGGGRQSSTSLLLLDFNAQGPKIWGSLPVNDAAFGPDGEVFRQAAYVVQVEKGKTPRFQGLFLKTLSKPFAEREQYAATGKVVPLKLDPTPPFKLTRLW</sequence>
<evidence type="ECO:0000313" key="3">
    <source>
        <dbReference type="Proteomes" id="UP000002524"/>
    </source>
</evidence>
<evidence type="ECO:0000256" key="1">
    <source>
        <dbReference type="SAM" id="SignalP"/>
    </source>
</evidence>
<feature type="chain" id="PRO_5009974216" description="VCBS repeat-containing protein" evidence="1">
    <location>
        <begin position="19"/>
        <end position="256"/>
    </location>
</feature>
<dbReference type="AlphaFoldDB" id="Q9RSI7"/>
<dbReference type="KEGG" id="dra:DR_2137"/>
<dbReference type="EMBL" id="AE000513">
    <property type="protein sequence ID" value="AAF11691.1"/>
    <property type="molecule type" value="Genomic_DNA"/>
</dbReference>
<feature type="signal peptide" evidence="1">
    <location>
        <begin position="1"/>
        <end position="18"/>
    </location>
</feature>
<accession>Q9RSI7</accession>
<dbReference type="Proteomes" id="UP000002524">
    <property type="component" value="Chromosome 1"/>
</dbReference>
<dbReference type="RefSeq" id="WP_010888768.1">
    <property type="nucleotide sequence ID" value="NC_001263.1"/>
</dbReference>
<reference evidence="2 3" key="1">
    <citation type="journal article" date="1999" name="Science">
        <title>Genome sequence of the radioresistant bacterium Deinococcus radiodurans R1.</title>
        <authorList>
            <person name="White O."/>
            <person name="Eisen J.A."/>
            <person name="Heidelberg J.F."/>
            <person name="Hickey E.K."/>
            <person name="Peterson J.D."/>
            <person name="Dodson R.J."/>
            <person name="Haft D.H."/>
            <person name="Gwinn M.L."/>
            <person name="Nelson W.C."/>
            <person name="Richardson D.L."/>
            <person name="Moffat K.S."/>
            <person name="Qin H."/>
            <person name="Jiang L."/>
            <person name="Pamphile W."/>
            <person name="Crosby M."/>
            <person name="Shen M."/>
            <person name="Vamathevan J.J."/>
            <person name="Lam P."/>
            <person name="McDonald L."/>
            <person name="Utterback T."/>
            <person name="Zalewski C."/>
            <person name="Makarova K.S."/>
            <person name="Aravind L."/>
            <person name="Daly M.J."/>
            <person name="Minton K.W."/>
            <person name="Fleischmann R.D."/>
            <person name="Ketchum K.A."/>
            <person name="Nelson K.E."/>
            <person name="Salzberg S."/>
            <person name="Smith H.O."/>
            <person name="Venter J.C."/>
            <person name="Fraser C.M."/>
        </authorList>
    </citation>
    <scope>NUCLEOTIDE SEQUENCE [LARGE SCALE GENOMIC DNA]</scope>
    <source>
        <strain evidence="3">ATCC 13939 / DSM 20539 / JCM 16871 / LMG 4051 / NBRC 15346 / NCIMB 9279 / R1 / VKM B-1422</strain>
    </source>
</reference>
<dbReference type="EnsemblBacteria" id="AAF11691">
    <property type="protein sequence ID" value="AAF11691"/>
    <property type="gene ID" value="DR_2137"/>
</dbReference>
<organism evidence="2 3">
    <name type="scientific">Deinococcus radiodurans (strain ATCC 13939 / DSM 20539 / JCM 16871 / CCUG 27074 / LMG 4051 / NBRC 15346 / NCIMB 9279 / VKM B-1422 / R1)</name>
    <dbReference type="NCBI Taxonomy" id="243230"/>
    <lineage>
        <taxon>Bacteria</taxon>
        <taxon>Thermotogati</taxon>
        <taxon>Deinococcota</taxon>
        <taxon>Deinococci</taxon>
        <taxon>Deinococcales</taxon>
        <taxon>Deinococcaceae</taxon>
        <taxon>Deinococcus</taxon>
    </lineage>
</organism>
<dbReference type="HOGENOM" id="CLU_1084712_0_0_0"/>
<dbReference type="PaxDb" id="243230-DR_2137"/>
<dbReference type="GeneID" id="69518378"/>
<evidence type="ECO:0008006" key="4">
    <source>
        <dbReference type="Google" id="ProtNLM"/>
    </source>
</evidence>
<dbReference type="PIR" id="F75310">
    <property type="entry name" value="F75310"/>
</dbReference>
<dbReference type="PATRIC" id="fig|243230.17.peg.2360"/>
<evidence type="ECO:0000313" key="2">
    <source>
        <dbReference type="EMBL" id="AAF11691.1"/>
    </source>
</evidence>
<keyword evidence="3" id="KW-1185">Reference proteome</keyword>
<gene>
    <name evidence="2" type="ordered locus">DR_2137</name>
</gene>
<dbReference type="OrthoDB" id="71318at2"/>
<dbReference type="InParanoid" id="Q9RSI7"/>